<dbReference type="Proteomes" id="UP000769157">
    <property type="component" value="Unassembled WGS sequence"/>
</dbReference>
<sequence>MLAMVSILTLAKRLSIFVELFILGNFFDLSVKNFTTVFFGQFQLALVLAVWIVFNNKQWSVDSSSISEDLELSFSDISNQRDLWRDGSASSQLSHGVHQHGWVSMRSNPVSVQKHSGCILMLLRLRVFQTRSDGVRFDGINNVEVVSSLDTSLHVSVNVSRELSKQNSEQVSKKRTSQVQSLLTKVISVIWLFSFQSTKKQSVDNVTKEVSLVGFVTGVLGNVWQEFTLKNVLSVLNTSFSLDTDRVTSSSNVIQGNFLRLNQKSFFNTWLQHFKHLPVVLIVTDVLQNVTILNHTQGSEDNNNWNIGLDVRQSGLD</sequence>
<comment type="caution">
    <text evidence="1">The sequence shown here is derived from an EMBL/GenBank/DDBJ whole genome shotgun (WGS) entry which is preliminary data.</text>
</comment>
<gene>
    <name evidence="1" type="ORF">OGAPHI_001564</name>
</gene>
<dbReference type="AlphaFoldDB" id="A0A9P8PBX6"/>
<proteinExistence type="predicted"/>
<dbReference type="EMBL" id="JAEUBE010000137">
    <property type="protein sequence ID" value="KAH3669443.1"/>
    <property type="molecule type" value="Genomic_DNA"/>
</dbReference>
<name>A0A9P8PBX6_9ASCO</name>
<evidence type="ECO:0000313" key="1">
    <source>
        <dbReference type="EMBL" id="KAH3669443.1"/>
    </source>
</evidence>
<protein>
    <submittedName>
        <fullName evidence="1">Uncharacterized protein</fullName>
    </submittedName>
</protein>
<dbReference type="GeneID" id="70233532"/>
<dbReference type="OrthoDB" id="10674826at2759"/>
<keyword evidence="2" id="KW-1185">Reference proteome</keyword>
<reference evidence="1" key="1">
    <citation type="journal article" date="2021" name="Open Biol.">
        <title>Shared evolutionary footprints suggest mitochondrial oxidative damage underlies multiple complex I losses in fungi.</title>
        <authorList>
            <person name="Schikora-Tamarit M.A."/>
            <person name="Marcet-Houben M."/>
            <person name="Nosek J."/>
            <person name="Gabaldon T."/>
        </authorList>
    </citation>
    <scope>NUCLEOTIDE SEQUENCE</scope>
    <source>
        <strain evidence="1">CBS6075</strain>
    </source>
</reference>
<accession>A0A9P8PBX6</accession>
<dbReference type="RefSeq" id="XP_046063706.1">
    <property type="nucleotide sequence ID" value="XM_046202339.1"/>
</dbReference>
<reference evidence="1" key="2">
    <citation type="submission" date="2021-01" db="EMBL/GenBank/DDBJ databases">
        <authorList>
            <person name="Schikora-Tamarit M.A."/>
        </authorList>
    </citation>
    <scope>NUCLEOTIDE SEQUENCE</scope>
    <source>
        <strain evidence="1">CBS6075</strain>
    </source>
</reference>
<organism evidence="1 2">
    <name type="scientific">Ogataea philodendri</name>
    <dbReference type="NCBI Taxonomy" id="1378263"/>
    <lineage>
        <taxon>Eukaryota</taxon>
        <taxon>Fungi</taxon>
        <taxon>Dikarya</taxon>
        <taxon>Ascomycota</taxon>
        <taxon>Saccharomycotina</taxon>
        <taxon>Pichiomycetes</taxon>
        <taxon>Pichiales</taxon>
        <taxon>Pichiaceae</taxon>
        <taxon>Ogataea</taxon>
    </lineage>
</organism>
<evidence type="ECO:0000313" key="2">
    <source>
        <dbReference type="Proteomes" id="UP000769157"/>
    </source>
</evidence>